<dbReference type="AlphaFoldDB" id="A0AAD5M0H2"/>
<dbReference type="InterPro" id="IPR036415">
    <property type="entry name" value="Lamin_tail_dom_sf"/>
</dbReference>
<dbReference type="GO" id="GO:0090435">
    <property type="term" value="P:protein localization to nuclear envelope"/>
    <property type="evidence" value="ECO:0007669"/>
    <property type="project" value="TreeGrafter"/>
</dbReference>
<feature type="coiled-coil region" evidence="2">
    <location>
        <begin position="287"/>
        <end position="328"/>
    </location>
</feature>
<reference evidence="4" key="1">
    <citation type="submission" date="2021-06" db="EMBL/GenBank/DDBJ databases">
        <title>Parelaphostrongylus tenuis whole genome reference sequence.</title>
        <authorList>
            <person name="Garwood T.J."/>
            <person name="Larsen P.A."/>
            <person name="Fountain-Jones N.M."/>
            <person name="Garbe J.R."/>
            <person name="Macchietto M.G."/>
            <person name="Kania S.A."/>
            <person name="Gerhold R.W."/>
            <person name="Richards J.E."/>
            <person name="Wolf T.M."/>
        </authorList>
    </citation>
    <scope>NUCLEOTIDE SEQUENCE</scope>
    <source>
        <strain evidence="4">MNPRO001-30</strain>
        <tissue evidence="4">Meninges</tissue>
    </source>
</reference>
<dbReference type="InterPro" id="IPR001322">
    <property type="entry name" value="Lamin_tail_dom"/>
</dbReference>
<dbReference type="GO" id="GO:0006998">
    <property type="term" value="P:nuclear envelope organization"/>
    <property type="evidence" value="ECO:0007669"/>
    <property type="project" value="TreeGrafter"/>
</dbReference>
<comment type="caution">
    <text evidence="4">The sequence shown here is derived from an EMBL/GenBank/DDBJ whole genome shotgun (WGS) entry which is preliminary data.</text>
</comment>
<dbReference type="GO" id="GO:0005652">
    <property type="term" value="C:nuclear lamina"/>
    <property type="evidence" value="ECO:0007669"/>
    <property type="project" value="TreeGrafter"/>
</dbReference>
<organism evidence="4 5">
    <name type="scientific">Parelaphostrongylus tenuis</name>
    <name type="common">Meningeal worm</name>
    <dbReference type="NCBI Taxonomy" id="148309"/>
    <lineage>
        <taxon>Eukaryota</taxon>
        <taxon>Metazoa</taxon>
        <taxon>Ecdysozoa</taxon>
        <taxon>Nematoda</taxon>
        <taxon>Chromadorea</taxon>
        <taxon>Rhabditida</taxon>
        <taxon>Rhabditina</taxon>
        <taxon>Rhabditomorpha</taxon>
        <taxon>Strongyloidea</taxon>
        <taxon>Metastrongylidae</taxon>
        <taxon>Parelaphostrongylus</taxon>
    </lineage>
</organism>
<dbReference type="GO" id="GO:0005200">
    <property type="term" value="F:structural constituent of cytoskeleton"/>
    <property type="evidence" value="ECO:0007669"/>
    <property type="project" value="TreeGrafter"/>
</dbReference>
<dbReference type="SUPFAM" id="SSF64593">
    <property type="entry name" value="Intermediate filament protein, coiled coil region"/>
    <property type="match status" value="1"/>
</dbReference>
<name>A0AAD5M0H2_PARTN</name>
<dbReference type="Gene3D" id="2.60.40.1260">
    <property type="entry name" value="Lamin Tail domain"/>
    <property type="match status" value="1"/>
</dbReference>
<feature type="coiled-coil region" evidence="2">
    <location>
        <begin position="26"/>
        <end position="60"/>
    </location>
</feature>
<evidence type="ECO:0000256" key="2">
    <source>
        <dbReference type="SAM" id="Coils"/>
    </source>
</evidence>
<dbReference type="GO" id="GO:0007097">
    <property type="term" value="P:nuclear migration"/>
    <property type="evidence" value="ECO:0007669"/>
    <property type="project" value="TreeGrafter"/>
</dbReference>
<evidence type="ECO:0000256" key="1">
    <source>
        <dbReference type="ARBA" id="ARBA00023054"/>
    </source>
</evidence>
<dbReference type="GO" id="GO:0051664">
    <property type="term" value="P:nuclear pore localization"/>
    <property type="evidence" value="ECO:0007669"/>
    <property type="project" value="TreeGrafter"/>
</dbReference>
<feature type="coiled-coil region" evidence="2">
    <location>
        <begin position="97"/>
        <end position="194"/>
    </location>
</feature>
<protein>
    <recommendedName>
        <fullName evidence="3">LTD domain-containing protein</fullName>
    </recommendedName>
</protein>
<dbReference type="PANTHER" id="PTHR45721:SF12">
    <property type="entry name" value="INTERMEDIATE FILAMENT PROTEIN IFA-1"/>
    <property type="match status" value="1"/>
</dbReference>
<keyword evidence="5" id="KW-1185">Reference proteome</keyword>
<dbReference type="PROSITE" id="PS51841">
    <property type="entry name" value="LTD"/>
    <property type="match status" value="1"/>
</dbReference>
<evidence type="ECO:0000259" key="3">
    <source>
        <dbReference type="PROSITE" id="PS51841"/>
    </source>
</evidence>
<dbReference type="PANTHER" id="PTHR45721">
    <property type="entry name" value="LAMIN DM0-RELATED"/>
    <property type="match status" value="1"/>
</dbReference>
<accession>A0AAD5M0H2</accession>
<proteinExistence type="predicted"/>
<dbReference type="SUPFAM" id="SSF74853">
    <property type="entry name" value="Lamin A/C globular tail domain"/>
    <property type="match status" value="1"/>
</dbReference>
<evidence type="ECO:0000313" key="4">
    <source>
        <dbReference type="EMBL" id="KAJ1348338.1"/>
    </source>
</evidence>
<evidence type="ECO:0000313" key="5">
    <source>
        <dbReference type="Proteomes" id="UP001196413"/>
    </source>
</evidence>
<gene>
    <name evidence="4" type="ORF">KIN20_003622</name>
</gene>
<dbReference type="Pfam" id="PF00932">
    <property type="entry name" value="LTD"/>
    <property type="match status" value="1"/>
</dbReference>
<keyword evidence="1 2" id="KW-0175">Coiled coil</keyword>
<dbReference type="Proteomes" id="UP001196413">
    <property type="component" value="Unassembled WGS sequence"/>
</dbReference>
<feature type="domain" description="LTD" evidence="3">
    <location>
        <begin position="385"/>
        <end position="502"/>
    </location>
</feature>
<dbReference type="EMBL" id="JAHQIW010000484">
    <property type="protein sequence ID" value="KAJ1348338.1"/>
    <property type="molecule type" value="Genomic_DNA"/>
</dbReference>
<sequence length="503" mass="59731">MEVEIPSVRSRFGDANAFYPHEKEEFQDLNSRLERYIALVKQLERENVEMVDELRHLHDSWGVQNTEFKANFSKALVMARDEAIVALLQNAENSIRAKRINDNIDLHKRRIEFIRQAEQADRARCAELRSQISKAEADLELQMRENGRLADERAQLSAQNANLYMEYDRLWQEIDRVRLELAEYRAREERLLAEKDFLMRVQQQEALELANLLSESSFDARKFFENDIAHAIRDIKDEYEQSHNLIRKTVTGYYRQKVDEIRKIAESMCADENKHRLVQIDRIKQLLEDLRSRSRPIEEQNQLLENEYRQLQHQIRDDEERYETEKRRCDDEYREVFNTYQRLLAEQGSMAEVTLLELEIYKKMIECEERRWRHGEIVKDRMSVEQVTKHRTYVGDIRIQDCDEYGKHIVVENAGKTEQRMTGYRLSRIVDGRERSFTFPALFVLHPGQTVQVSARGYVHERHGHHHHLEFDEDTTWGTGGNVVTRLYNAKGIEIASFEVISI</sequence>
<dbReference type="GO" id="GO:0031507">
    <property type="term" value="P:heterochromatin formation"/>
    <property type="evidence" value="ECO:0007669"/>
    <property type="project" value="TreeGrafter"/>
</dbReference>